<keyword evidence="1" id="KW-0732">Signal</keyword>
<dbReference type="PROSITE" id="PS50213">
    <property type="entry name" value="FAS1"/>
    <property type="match status" value="2"/>
</dbReference>
<reference evidence="3" key="1">
    <citation type="submission" date="2015-08" db="EMBL/GenBank/DDBJ databases">
        <authorList>
            <person name="Babu N.S."/>
            <person name="Beckwith C.J."/>
            <person name="Beseler K.G."/>
            <person name="Brison A."/>
            <person name="Carone J.V."/>
            <person name="Caskin T.P."/>
            <person name="Diamond M."/>
            <person name="Durham M.E."/>
            <person name="Foxe J.M."/>
            <person name="Go M."/>
            <person name="Henderson B.A."/>
            <person name="Jones I.B."/>
            <person name="McGettigan J.A."/>
            <person name="Micheletti S.J."/>
            <person name="Nasrallah M.E."/>
            <person name="Ortiz D."/>
            <person name="Piller C.R."/>
            <person name="Privatt S.R."/>
            <person name="Schneider S.L."/>
            <person name="Sharp S."/>
            <person name="Smith T.C."/>
            <person name="Stanton J.D."/>
            <person name="Ullery H.E."/>
            <person name="Wilson R.J."/>
            <person name="Serrano M.G."/>
            <person name="Buck G."/>
            <person name="Lee V."/>
            <person name="Wang Y."/>
            <person name="Carvalho R."/>
            <person name="Voegtly L."/>
            <person name="Shi R."/>
            <person name="Duckworth R."/>
            <person name="Johnson A."/>
            <person name="Loviza R."/>
            <person name="Walstead R."/>
            <person name="Shah Z."/>
            <person name="Kiflezghi M."/>
            <person name="Wade K."/>
            <person name="Ball S.L."/>
            <person name="Bradley K.W."/>
            <person name="Asai D.J."/>
            <person name="Bowman C.A."/>
            <person name="Russell D.A."/>
            <person name="Pope W.H."/>
            <person name="Jacobs-Sera D."/>
            <person name="Hendrix R.W."/>
            <person name="Hatfull G.F."/>
        </authorList>
    </citation>
    <scope>NUCLEOTIDE SEQUENCE</scope>
</reference>
<dbReference type="GO" id="GO:0005615">
    <property type="term" value="C:extracellular space"/>
    <property type="evidence" value="ECO:0007669"/>
    <property type="project" value="TreeGrafter"/>
</dbReference>
<dbReference type="SUPFAM" id="SSF82153">
    <property type="entry name" value="FAS1 domain"/>
    <property type="match status" value="2"/>
</dbReference>
<dbReference type="Gene3D" id="2.30.180.10">
    <property type="entry name" value="FAS1 domain"/>
    <property type="match status" value="2"/>
</dbReference>
<dbReference type="PANTHER" id="PTHR10900:SF77">
    <property type="entry name" value="FI19380P1"/>
    <property type="match status" value="1"/>
</dbReference>
<dbReference type="AlphaFoldDB" id="A0A1D2A1I8"/>
<dbReference type="InterPro" id="IPR050904">
    <property type="entry name" value="Adhesion/Biosynth-related"/>
</dbReference>
<feature type="signal peptide" evidence="1">
    <location>
        <begin position="1"/>
        <end position="25"/>
    </location>
</feature>
<name>A0A1D2A1I8_AUXPR</name>
<dbReference type="PANTHER" id="PTHR10900">
    <property type="entry name" value="PERIOSTIN-RELATED"/>
    <property type="match status" value="1"/>
</dbReference>
<evidence type="ECO:0000259" key="2">
    <source>
        <dbReference type="PROSITE" id="PS50213"/>
    </source>
</evidence>
<feature type="domain" description="FAS1" evidence="2">
    <location>
        <begin position="289"/>
        <end position="464"/>
    </location>
</feature>
<feature type="domain" description="FAS1" evidence="2">
    <location>
        <begin position="122"/>
        <end position="286"/>
    </location>
</feature>
<dbReference type="EMBL" id="GDKF01005584">
    <property type="protein sequence ID" value="JAT73038.1"/>
    <property type="molecule type" value="Transcribed_RNA"/>
</dbReference>
<dbReference type="SMART" id="SM00554">
    <property type="entry name" value="FAS1"/>
    <property type="match status" value="2"/>
</dbReference>
<dbReference type="InterPro" id="IPR000782">
    <property type="entry name" value="FAS1_domain"/>
</dbReference>
<evidence type="ECO:0000313" key="3">
    <source>
        <dbReference type="EMBL" id="JAT73038.1"/>
    </source>
</evidence>
<sequence length="483" mass="49446">MMQRDGSPAVLVLAVLCALSLSVAGQNSSGTAVLDLITPASEIEDLPGACNCTLTGISGVASVDDFLGCDNFLSSQGDDTYYCYVVSPEACPAVQASPRFSGAGYRGCNPEVDAVVAGAPDSFTLWELVAESPSLSFLATALEVANLTDTLASAGPDGQGYTLFAPSNYAIATFLESTNTTIGQFLASPKLLAILLNHVTSGTYNATQADEAGSSGGIPTLSPGLFSDIQASLEGGFTVTPTDAVPFQALVLANSVYGADGIIEGTVATADVAAGNGHLYIISNVIALLADVVTAVGNEPRLSTFTQALNVSGIGQLLSEDCPDPETAICKYSPITAFAPTNDAFDQLASDLGVDVEGLLALPELSDILLYHFTDPSLVTSPIAPEQLVSDTTLGTLYEGKNITVVSNSTSLPLGVNRLTGETLVTTVRSVSLESVDGLSSAQVNLRGSLAGYNGVAILIDEVLLPFALSSNGPSASPEPLLD</sequence>
<gene>
    <name evidence="3" type="ORF">g.59996</name>
</gene>
<dbReference type="InterPro" id="IPR036378">
    <property type="entry name" value="FAS1_dom_sf"/>
</dbReference>
<protein>
    <recommendedName>
        <fullName evidence="2">FAS1 domain-containing protein</fullName>
    </recommendedName>
</protein>
<dbReference type="Pfam" id="PF02469">
    <property type="entry name" value="Fasciclin"/>
    <property type="match status" value="2"/>
</dbReference>
<accession>A0A1D2A1I8</accession>
<feature type="chain" id="PRO_5008901342" description="FAS1 domain-containing protein" evidence="1">
    <location>
        <begin position="26"/>
        <end position="483"/>
    </location>
</feature>
<organism evidence="3">
    <name type="scientific">Auxenochlorella protothecoides</name>
    <name type="common">Green microalga</name>
    <name type="synonym">Chlorella protothecoides</name>
    <dbReference type="NCBI Taxonomy" id="3075"/>
    <lineage>
        <taxon>Eukaryota</taxon>
        <taxon>Viridiplantae</taxon>
        <taxon>Chlorophyta</taxon>
        <taxon>core chlorophytes</taxon>
        <taxon>Trebouxiophyceae</taxon>
        <taxon>Chlorellales</taxon>
        <taxon>Chlorellaceae</taxon>
        <taxon>Auxenochlorella</taxon>
    </lineage>
</organism>
<proteinExistence type="predicted"/>
<evidence type="ECO:0000256" key="1">
    <source>
        <dbReference type="SAM" id="SignalP"/>
    </source>
</evidence>